<dbReference type="InterPro" id="IPR032710">
    <property type="entry name" value="NTF2-like_dom_sf"/>
</dbReference>
<protein>
    <recommendedName>
        <fullName evidence="4">Dienelactone hydrolase</fullName>
    </recommendedName>
</protein>
<organism evidence="2 3">
    <name type="scientific">Talaromyces proteolyticus</name>
    <dbReference type="NCBI Taxonomy" id="1131652"/>
    <lineage>
        <taxon>Eukaryota</taxon>
        <taxon>Fungi</taxon>
        <taxon>Dikarya</taxon>
        <taxon>Ascomycota</taxon>
        <taxon>Pezizomycotina</taxon>
        <taxon>Eurotiomycetes</taxon>
        <taxon>Eurotiomycetidae</taxon>
        <taxon>Eurotiales</taxon>
        <taxon>Trichocomaceae</taxon>
        <taxon>Talaromyces</taxon>
        <taxon>Talaromyces sect. Bacilispori</taxon>
    </lineage>
</organism>
<sequence>MASITINAPGNGLVYNTFLNTQLSTPRLCITSEEDEFDAETIRNWQNEGFDVSYVPLNEGGKDYLNRLENLKDGLGVGEQYAIVAYGDAAAFCLDHFHKPATGARLTALVAYYPTAIPDTRTRFPPSLRVLVHLAGESIDIVSTPQALGLQGRKRRIVTRKLDPGVGVGERKDISYTAFTYEYVQPGFAEHDMDEYNHQAAELAWSRSLDVLRKAFRKEADLERQWEINTESKFFNDSLADTMSTYVTHKNAAVTMGPTLVGGVGLRALRRFYEDEFLSTKPPSMRLRLLSRTVGSDRVVDEIYTTFEHTLEMPWMLPGVPATGKRVEIILIAIVALKADKIFTEHLYWDQASVLMQVGLLDPKLIPQGVNGVKRLPVTGRESARRLLNEHPARGQEYHQRLISDAKLKTKHKRAQSQSETPEQRKIHTNGTNGGSSKTNGTVSNNVSDTEKSFNRLEINNGTAAGDGNAEPEHKDGDAAPSERPSLAARVESEN</sequence>
<evidence type="ECO:0000256" key="1">
    <source>
        <dbReference type="SAM" id="MobiDB-lite"/>
    </source>
</evidence>
<dbReference type="PANTHER" id="PTHR38436:SF3">
    <property type="entry name" value="CARBOXYMETHYLENEBUTENOLIDASE-RELATED"/>
    <property type="match status" value="1"/>
</dbReference>
<keyword evidence="3" id="KW-1185">Reference proteome</keyword>
<name>A0AAD4KEB5_9EURO</name>
<evidence type="ECO:0000313" key="3">
    <source>
        <dbReference type="Proteomes" id="UP001201262"/>
    </source>
</evidence>
<proteinExistence type="predicted"/>
<evidence type="ECO:0008006" key="4">
    <source>
        <dbReference type="Google" id="ProtNLM"/>
    </source>
</evidence>
<accession>A0AAD4KEB5</accession>
<comment type="caution">
    <text evidence="2">The sequence shown here is derived from an EMBL/GenBank/DDBJ whole genome shotgun (WGS) entry which is preliminary data.</text>
</comment>
<dbReference type="GeneID" id="70242557"/>
<dbReference type="AlphaFoldDB" id="A0AAD4KEB5"/>
<dbReference type="SUPFAM" id="SSF54427">
    <property type="entry name" value="NTF2-like"/>
    <property type="match status" value="1"/>
</dbReference>
<evidence type="ECO:0000313" key="2">
    <source>
        <dbReference type="EMBL" id="KAH8689910.1"/>
    </source>
</evidence>
<feature type="compositionally biased region" description="Low complexity" evidence="1">
    <location>
        <begin position="429"/>
        <end position="448"/>
    </location>
</feature>
<dbReference type="Proteomes" id="UP001201262">
    <property type="component" value="Unassembled WGS sequence"/>
</dbReference>
<dbReference type="InterPro" id="IPR009959">
    <property type="entry name" value="Cyclase_SnoaL-like"/>
</dbReference>
<gene>
    <name evidence="2" type="ORF">BGW36DRAFT_307799</name>
</gene>
<feature type="region of interest" description="Disordered" evidence="1">
    <location>
        <begin position="405"/>
        <end position="495"/>
    </location>
</feature>
<dbReference type="RefSeq" id="XP_046066193.1">
    <property type="nucleotide sequence ID" value="XM_046212270.1"/>
</dbReference>
<reference evidence="2" key="1">
    <citation type="submission" date="2021-12" db="EMBL/GenBank/DDBJ databases">
        <title>Convergent genome expansion in fungi linked to evolution of root-endophyte symbiosis.</title>
        <authorList>
            <consortium name="DOE Joint Genome Institute"/>
            <person name="Ke Y.-H."/>
            <person name="Bonito G."/>
            <person name="Liao H.-L."/>
            <person name="Looney B."/>
            <person name="Rojas-Flechas A."/>
            <person name="Nash J."/>
            <person name="Hameed K."/>
            <person name="Schadt C."/>
            <person name="Martin F."/>
            <person name="Crous P.W."/>
            <person name="Miettinen O."/>
            <person name="Magnuson J.K."/>
            <person name="Labbe J."/>
            <person name="Jacobson D."/>
            <person name="Doktycz M.J."/>
            <person name="Veneault-Fourrey C."/>
            <person name="Kuo A."/>
            <person name="Mondo S."/>
            <person name="Calhoun S."/>
            <person name="Riley R."/>
            <person name="Ohm R."/>
            <person name="LaButti K."/>
            <person name="Andreopoulos B."/>
            <person name="Pangilinan J."/>
            <person name="Nolan M."/>
            <person name="Tritt A."/>
            <person name="Clum A."/>
            <person name="Lipzen A."/>
            <person name="Daum C."/>
            <person name="Barry K."/>
            <person name="Grigoriev I.V."/>
            <person name="Vilgalys R."/>
        </authorList>
    </citation>
    <scope>NUCLEOTIDE SEQUENCE</scope>
    <source>
        <strain evidence="2">PMI_201</strain>
    </source>
</reference>
<dbReference type="PANTHER" id="PTHR38436">
    <property type="entry name" value="POLYKETIDE CYCLASE SNOAL-LIKE DOMAIN"/>
    <property type="match status" value="1"/>
</dbReference>
<dbReference type="GO" id="GO:0030638">
    <property type="term" value="P:polyketide metabolic process"/>
    <property type="evidence" value="ECO:0007669"/>
    <property type="project" value="InterPro"/>
</dbReference>
<dbReference type="Gene3D" id="3.10.450.50">
    <property type="match status" value="1"/>
</dbReference>
<dbReference type="EMBL" id="JAJTJA010000014">
    <property type="protein sequence ID" value="KAH8689910.1"/>
    <property type="molecule type" value="Genomic_DNA"/>
</dbReference>